<dbReference type="InterPro" id="IPR036318">
    <property type="entry name" value="FAD-bd_PCMH-like_sf"/>
</dbReference>
<dbReference type="InterPro" id="IPR006094">
    <property type="entry name" value="Oxid_FAD_bind_N"/>
</dbReference>
<protein>
    <recommendedName>
        <fullName evidence="8">FAD-binding PCMH-type domain-containing protein</fullName>
    </recommendedName>
</protein>
<feature type="domain" description="FAD-binding PCMH-type" evidence="8">
    <location>
        <begin position="73"/>
        <end position="250"/>
    </location>
</feature>
<dbReference type="InterPro" id="IPR016169">
    <property type="entry name" value="FAD-bd_PCMH_sub2"/>
</dbReference>
<evidence type="ECO:0000259" key="8">
    <source>
        <dbReference type="PROSITE" id="PS51387"/>
    </source>
</evidence>
<keyword evidence="5" id="KW-0274">FAD</keyword>
<dbReference type="GO" id="GO:0016491">
    <property type="term" value="F:oxidoreductase activity"/>
    <property type="evidence" value="ECO:0007669"/>
    <property type="project" value="InterPro"/>
</dbReference>
<evidence type="ECO:0000256" key="6">
    <source>
        <dbReference type="ARBA" id="ARBA00023180"/>
    </source>
</evidence>
<dbReference type="PANTHER" id="PTHR32448">
    <property type="entry name" value="OS08G0158400 PROTEIN"/>
    <property type="match status" value="1"/>
</dbReference>
<dbReference type="InterPro" id="IPR016166">
    <property type="entry name" value="FAD-bd_PCMH"/>
</dbReference>
<sequence length="545" mass="60505">MARVLRILLILIAISFPYLNSADRHSHEESILECLYSQNYNTTISQVTFTPTNSSYDSILQFSIKNSRFNTSASPKPVLIITPDSIPQIQTTIICSKKQKFQIRIRSGGHDYEGLSYTSPDQNSSFLILDLIRFRNISIDLAQQTAWIQPAVTTGELYYRIAEKSSTLAFPSGICPTVGLGGQISGGGWGTLLRKYGLAADNVLDTRVIDAEGRILDRASMGEDLFWAIRGGGGNTFGIVIAWKIKLVPVPASVTACTVTRTLEQNATEIVHRWQYVVDKLSNDVFFMVVLNRVVNPIQANATTIQASFNSLYLGSIEGLIPMMEAKFPDLGLRRENCVEMSWAKSILYFAGFPLNSPLESLLDRTISATGSAKFKGKSDYVKEPIPISGLEGIWEKLKEVGVQTGGLILASYGGKMSEIAESSIPFPHRAGNIYQVEEVAFWVEDGVEAADGYLNWLRGLYEYMTPYVSKNPREAYANYRDLDFGRNGDGGGGGGGKGDYRRARSWGSRYYKNNFDRLVRVKTAVDPANFFRNEQSIPPLSSWR</sequence>
<keyword evidence="4 7" id="KW-0732">Signal</keyword>
<keyword evidence="3" id="KW-0285">Flavoprotein</keyword>
<accession>A0AAV2FXU0</accession>
<evidence type="ECO:0000256" key="3">
    <source>
        <dbReference type="ARBA" id="ARBA00022630"/>
    </source>
</evidence>
<comment type="similarity">
    <text evidence="2">Belongs to the oxygen-dependent FAD-linked oxidoreductase family.</text>
</comment>
<dbReference type="Gene3D" id="3.30.43.10">
    <property type="entry name" value="Uridine Diphospho-n-acetylenolpyruvylglucosamine Reductase, domain 2"/>
    <property type="match status" value="1"/>
</dbReference>
<dbReference type="Pfam" id="PF01565">
    <property type="entry name" value="FAD_binding_4"/>
    <property type="match status" value="1"/>
</dbReference>
<organism evidence="9 10">
    <name type="scientific">Linum trigynum</name>
    <dbReference type="NCBI Taxonomy" id="586398"/>
    <lineage>
        <taxon>Eukaryota</taxon>
        <taxon>Viridiplantae</taxon>
        <taxon>Streptophyta</taxon>
        <taxon>Embryophyta</taxon>
        <taxon>Tracheophyta</taxon>
        <taxon>Spermatophyta</taxon>
        <taxon>Magnoliopsida</taxon>
        <taxon>eudicotyledons</taxon>
        <taxon>Gunneridae</taxon>
        <taxon>Pentapetalae</taxon>
        <taxon>rosids</taxon>
        <taxon>fabids</taxon>
        <taxon>Malpighiales</taxon>
        <taxon>Linaceae</taxon>
        <taxon>Linum</taxon>
    </lineage>
</organism>
<evidence type="ECO:0000256" key="1">
    <source>
        <dbReference type="ARBA" id="ARBA00001974"/>
    </source>
</evidence>
<feature type="chain" id="PRO_5043629074" description="FAD-binding PCMH-type domain-containing protein" evidence="7">
    <location>
        <begin position="23"/>
        <end position="545"/>
    </location>
</feature>
<dbReference type="Proteomes" id="UP001497516">
    <property type="component" value="Chromosome 7"/>
</dbReference>
<evidence type="ECO:0000256" key="5">
    <source>
        <dbReference type="ARBA" id="ARBA00022827"/>
    </source>
</evidence>
<gene>
    <name evidence="9" type="ORF">LTRI10_LOCUS42749</name>
</gene>
<keyword evidence="10" id="KW-1185">Reference proteome</keyword>
<dbReference type="SUPFAM" id="SSF56176">
    <property type="entry name" value="FAD-binding/transporter-associated domain-like"/>
    <property type="match status" value="1"/>
</dbReference>
<keyword evidence="6" id="KW-0325">Glycoprotein</keyword>
<dbReference type="PROSITE" id="PS51387">
    <property type="entry name" value="FAD_PCMH"/>
    <property type="match status" value="1"/>
</dbReference>
<dbReference type="Gene3D" id="3.30.465.10">
    <property type="match status" value="1"/>
</dbReference>
<comment type="cofactor">
    <cofactor evidence="1">
        <name>FAD</name>
        <dbReference type="ChEBI" id="CHEBI:57692"/>
    </cofactor>
</comment>
<dbReference type="GO" id="GO:0071949">
    <property type="term" value="F:FAD binding"/>
    <property type="evidence" value="ECO:0007669"/>
    <property type="project" value="InterPro"/>
</dbReference>
<reference evidence="9 10" key="1">
    <citation type="submission" date="2024-04" db="EMBL/GenBank/DDBJ databases">
        <authorList>
            <person name="Fracassetti M."/>
        </authorList>
    </citation>
    <scope>NUCLEOTIDE SEQUENCE [LARGE SCALE GENOMIC DNA]</scope>
</reference>
<evidence type="ECO:0000256" key="4">
    <source>
        <dbReference type="ARBA" id="ARBA00022729"/>
    </source>
</evidence>
<name>A0AAV2FXU0_9ROSI</name>
<evidence type="ECO:0000313" key="10">
    <source>
        <dbReference type="Proteomes" id="UP001497516"/>
    </source>
</evidence>
<evidence type="ECO:0000256" key="2">
    <source>
        <dbReference type="ARBA" id="ARBA00005466"/>
    </source>
</evidence>
<evidence type="ECO:0000256" key="7">
    <source>
        <dbReference type="SAM" id="SignalP"/>
    </source>
</evidence>
<dbReference type="Gene3D" id="3.40.462.20">
    <property type="match status" value="1"/>
</dbReference>
<dbReference type="AlphaFoldDB" id="A0AAV2FXU0"/>
<evidence type="ECO:0000313" key="9">
    <source>
        <dbReference type="EMBL" id="CAL1402772.1"/>
    </source>
</evidence>
<dbReference type="InterPro" id="IPR012951">
    <property type="entry name" value="BBE"/>
</dbReference>
<feature type="signal peptide" evidence="7">
    <location>
        <begin position="1"/>
        <end position="22"/>
    </location>
</feature>
<dbReference type="EMBL" id="OZ034820">
    <property type="protein sequence ID" value="CAL1402772.1"/>
    <property type="molecule type" value="Genomic_DNA"/>
</dbReference>
<proteinExistence type="inferred from homology"/>
<dbReference type="Pfam" id="PF08031">
    <property type="entry name" value="BBE"/>
    <property type="match status" value="1"/>
</dbReference>
<dbReference type="InterPro" id="IPR016167">
    <property type="entry name" value="FAD-bd_PCMH_sub1"/>
</dbReference>